<organism evidence="2 3">
    <name type="scientific">Protea cynaroides</name>
    <dbReference type="NCBI Taxonomy" id="273540"/>
    <lineage>
        <taxon>Eukaryota</taxon>
        <taxon>Viridiplantae</taxon>
        <taxon>Streptophyta</taxon>
        <taxon>Embryophyta</taxon>
        <taxon>Tracheophyta</taxon>
        <taxon>Spermatophyta</taxon>
        <taxon>Magnoliopsida</taxon>
        <taxon>Proteales</taxon>
        <taxon>Proteaceae</taxon>
        <taxon>Protea</taxon>
    </lineage>
</organism>
<dbReference type="EMBL" id="JAMYWD010000005">
    <property type="protein sequence ID" value="KAJ4971234.1"/>
    <property type="molecule type" value="Genomic_DNA"/>
</dbReference>
<proteinExistence type="predicted"/>
<gene>
    <name evidence="2" type="ORF">NE237_004333</name>
</gene>
<dbReference type="Proteomes" id="UP001141806">
    <property type="component" value="Unassembled WGS sequence"/>
</dbReference>
<evidence type="ECO:0000256" key="1">
    <source>
        <dbReference type="SAM" id="MobiDB-lite"/>
    </source>
</evidence>
<name>A0A9Q0QTL0_9MAGN</name>
<comment type="caution">
    <text evidence="2">The sequence shown here is derived from an EMBL/GenBank/DDBJ whole genome shotgun (WGS) entry which is preliminary data.</text>
</comment>
<protein>
    <submittedName>
        <fullName evidence="2">Uncharacterized protein</fullName>
    </submittedName>
</protein>
<reference evidence="2" key="1">
    <citation type="journal article" date="2023" name="Plant J.">
        <title>The genome of the king protea, Protea cynaroides.</title>
        <authorList>
            <person name="Chang J."/>
            <person name="Duong T.A."/>
            <person name="Schoeman C."/>
            <person name="Ma X."/>
            <person name="Roodt D."/>
            <person name="Barker N."/>
            <person name="Li Z."/>
            <person name="Van de Peer Y."/>
            <person name="Mizrachi E."/>
        </authorList>
    </citation>
    <scope>NUCLEOTIDE SEQUENCE</scope>
    <source>
        <tissue evidence="2">Young leaves</tissue>
    </source>
</reference>
<feature type="region of interest" description="Disordered" evidence="1">
    <location>
        <begin position="25"/>
        <end position="44"/>
    </location>
</feature>
<keyword evidence="3" id="KW-1185">Reference proteome</keyword>
<dbReference type="AlphaFoldDB" id="A0A9Q0QTL0"/>
<sequence>MVKWQGYRLVRLSMVHGKELVSHARGEVGSRGSELSGQSGDDRKPWNSQLMVPMLIFLASVLSVVDDGKQLATRGYVSRVIVIGLWVGASRLLRHLKLCEKEKGFAFEALRIG</sequence>
<evidence type="ECO:0000313" key="2">
    <source>
        <dbReference type="EMBL" id="KAJ4971234.1"/>
    </source>
</evidence>
<accession>A0A9Q0QTL0</accession>
<evidence type="ECO:0000313" key="3">
    <source>
        <dbReference type="Proteomes" id="UP001141806"/>
    </source>
</evidence>